<evidence type="ECO:0000313" key="2">
    <source>
        <dbReference type="EMBL" id="TWP34222.1"/>
    </source>
</evidence>
<proteinExistence type="predicted"/>
<dbReference type="InterPro" id="IPR023988">
    <property type="entry name" value="MftA"/>
</dbReference>
<name>A0A563DWA2_9MICO</name>
<reference evidence="2 3" key="1">
    <citation type="submission" date="2019-05" db="EMBL/GenBank/DDBJ databases">
        <authorList>
            <person name="Lee S.D."/>
        </authorList>
    </citation>
    <scope>NUCLEOTIDE SEQUENCE [LARGE SCALE GENOMIC DNA]</scope>
    <source>
        <strain evidence="2 3">C5-26</strain>
    </source>
</reference>
<keyword evidence="3" id="KW-1185">Reference proteome</keyword>
<dbReference type="AlphaFoldDB" id="A0A563DWA2"/>
<protein>
    <submittedName>
        <fullName evidence="2">Mycofactocin</fullName>
    </submittedName>
</protein>
<dbReference type="RefSeq" id="WP_146319164.1">
    <property type="nucleotide sequence ID" value="NZ_VCQV01000030.1"/>
</dbReference>
<comment type="caution">
    <text evidence="2">The sequence shown here is derived from an EMBL/GenBank/DDBJ whole genome shotgun (WGS) entry which is preliminary data.</text>
</comment>
<dbReference type="NCBIfam" id="TIGR03969">
    <property type="entry name" value="mycofactocin"/>
    <property type="match status" value="1"/>
</dbReference>
<organism evidence="2 3">
    <name type="scientific">Leekyejoonella antrihumi</name>
    <dbReference type="NCBI Taxonomy" id="1660198"/>
    <lineage>
        <taxon>Bacteria</taxon>
        <taxon>Bacillati</taxon>
        <taxon>Actinomycetota</taxon>
        <taxon>Actinomycetes</taxon>
        <taxon>Micrococcales</taxon>
        <taxon>Dermacoccaceae</taxon>
        <taxon>Leekyejoonella</taxon>
    </lineage>
</organism>
<accession>A0A563DWA2</accession>
<dbReference type="Pfam" id="PF23709">
    <property type="entry name" value="MftA"/>
    <property type="match status" value="1"/>
</dbReference>
<sequence length="53" mass="5553">MSQAQLEQETTDRAGVDGAIADGVANGPDPTVRELTVDELIEDVSIDGMCGVY</sequence>
<feature type="compositionally biased region" description="Low complexity" evidence="1">
    <location>
        <begin position="16"/>
        <end position="27"/>
    </location>
</feature>
<evidence type="ECO:0000256" key="1">
    <source>
        <dbReference type="SAM" id="MobiDB-lite"/>
    </source>
</evidence>
<feature type="region of interest" description="Disordered" evidence="1">
    <location>
        <begin position="1"/>
        <end position="31"/>
    </location>
</feature>
<gene>
    <name evidence="2" type="primary">mftA</name>
    <name evidence="2" type="ORF">FGL98_18355</name>
</gene>
<reference evidence="2 3" key="2">
    <citation type="submission" date="2019-08" db="EMBL/GenBank/DDBJ databases">
        <title>Jejuicoccus antrihumi gen. nov., sp. nov., a new member of the family Dermacoccaceae isolated from a cave.</title>
        <authorList>
            <person name="Schumann P."/>
            <person name="Kim I.S."/>
        </authorList>
    </citation>
    <scope>NUCLEOTIDE SEQUENCE [LARGE SCALE GENOMIC DNA]</scope>
    <source>
        <strain evidence="2 3">C5-26</strain>
    </source>
</reference>
<dbReference type="Proteomes" id="UP000320244">
    <property type="component" value="Unassembled WGS sequence"/>
</dbReference>
<evidence type="ECO:0000313" key="3">
    <source>
        <dbReference type="Proteomes" id="UP000320244"/>
    </source>
</evidence>
<dbReference type="EMBL" id="VCQV01000030">
    <property type="protein sequence ID" value="TWP34222.1"/>
    <property type="molecule type" value="Genomic_DNA"/>
</dbReference>